<dbReference type="EMBL" id="CAJVQB010035942">
    <property type="protein sequence ID" value="CAG8823246.1"/>
    <property type="molecule type" value="Genomic_DNA"/>
</dbReference>
<comment type="caution">
    <text evidence="1">The sequence shown here is derived from an EMBL/GenBank/DDBJ whole genome shotgun (WGS) entry which is preliminary data.</text>
</comment>
<organism evidence="1 2">
    <name type="scientific">Gigaspora margarita</name>
    <dbReference type="NCBI Taxonomy" id="4874"/>
    <lineage>
        <taxon>Eukaryota</taxon>
        <taxon>Fungi</taxon>
        <taxon>Fungi incertae sedis</taxon>
        <taxon>Mucoromycota</taxon>
        <taxon>Glomeromycotina</taxon>
        <taxon>Glomeromycetes</taxon>
        <taxon>Diversisporales</taxon>
        <taxon>Gigasporaceae</taxon>
        <taxon>Gigaspora</taxon>
    </lineage>
</organism>
<proteinExistence type="predicted"/>
<evidence type="ECO:0000313" key="1">
    <source>
        <dbReference type="EMBL" id="CAG8823246.1"/>
    </source>
</evidence>
<dbReference type="Proteomes" id="UP000789901">
    <property type="component" value="Unassembled WGS sequence"/>
</dbReference>
<reference evidence="1 2" key="1">
    <citation type="submission" date="2021-06" db="EMBL/GenBank/DDBJ databases">
        <authorList>
            <person name="Kallberg Y."/>
            <person name="Tangrot J."/>
            <person name="Rosling A."/>
        </authorList>
    </citation>
    <scope>NUCLEOTIDE SEQUENCE [LARGE SCALE GENOMIC DNA]</scope>
    <source>
        <strain evidence="1 2">120-4 pot B 10/14</strain>
    </source>
</reference>
<evidence type="ECO:0000313" key="2">
    <source>
        <dbReference type="Proteomes" id="UP000789901"/>
    </source>
</evidence>
<feature type="non-terminal residue" evidence="1">
    <location>
        <position position="1"/>
    </location>
</feature>
<name>A0ABN7WA37_GIGMA</name>
<accession>A0ABN7WA37</accession>
<protein>
    <submittedName>
        <fullName evidence="1">15616_t:CDS:1</fullName>
    </submittedName>
</protein>
<gene>
    <name evidence="1" type="ORF">GMARGA_LOCUS28291</name>
</gene>
<sequence>KKTRNSSLDNREEGFLRVATHNINGLKMHKHKLEIFANWASVKLEVIEDAIIKVEKKVLPFKDFKNELEKQNPKLKECRDLKAIKLLSILITKIQISSVQSKTVENWIDEALTW</sequence>
<keyword evidence="2" id="KW-1185">Reference proteome</keyword>